<reference evidence="3" key="1">
    <citation type="submission" date="2023-07" db="EMBL/GenBank/DDBJ databases">
        <title>Verminephrobacter genomes.</title>
        <authorList>
            <person name="Lund M.B."/>
        </authorList>
    </citation>
    <scope>NUCLEOTIDE SEQUENCE [LARGE SCALE GENOMIC DNA]</scope>
    <source>
        <strain evidence="3">AtM5-05</strain>
    </source>
</reference>
<dbReference type="InterPro" id="IPR050708">
    <property type="entry name" value="T6SS_VgrG/RHS"/>
</dbReference>
<dbReference type="PANTHER" id="PTHR32305:SF15">
    <property type="entry name" value="PROTEIN RHSA-RELATED"/>
    <property type="match status" value="1"/>
</dbReference>
<organism evidence="2 3">
    <name type="scientific">Verminephrobacter aporrectodeae subsp. tuberculatae</name>
    <dbReference type="NCBI Taxonomy" id="1110392"/>
    <lineage>
        <taxon>Bacteria</taxon>
        <taxon>Pseudomonadati</taxon>
        <taxon>Pseudomonadota</taxon>
        <taxon>Betaproteobacteria</taxon>
        <taxon>Burkholderiales</taxon>
        <taxon>Comamonadaceae</taxon>
        <taxon>Verminephrobacter</taxon>
    </lineage>
</organism>
<dbReference type="RefSeq" id="WP_321161751.1">
    <property type="nucleotide sequence ID" value="NZ_QZCW01000001.1"/>
</dbReference>
<evidence type="ECO:0000313" key="3">
    <source>
        <dbReference type="Proteomes" id="UP001208935"/>
    </source>
</evidence>
<dbReference type="EMBL" id="QZCW01000001">
    <property type="protein sequence ID" value="MCW5321090.1"/>
    <property type="molecule type" value="Genomic_DNA"/>
</dbReference>
<dbReference type="PRINTS" id="PR00394">
    <property type="entry name" value="RHSPROTEIN"/>
</dbReference>
<accession>A0ABT3KS00</accession>
<evidence type="ECO:0000313" key="2">
    <source>
        <dbReference type="EMBL" id="MCW5321090.1"/>
    </source>
</evidence>
<dbReference type="NCBIfam" id="TIGR03696">
    <property type="entry name" value="Rhs_assc_core"/>
    <property type="match status" value="1"/>
</dbReference>
<keyword evidence="3" id="KW-1185">Reference proteome</keyword>
<name>A0ABT3KS00_9BURK</name>
<evidence type="ECO:0000256" key="1">
    <source>
        <dbReference type="SAM" id="MobiDB-lite"/>
    </source>
</evidence>
<feature type="region of interest" description="Disordered" evidence="1">
    <location>
        <begin position="266"/>
        <end position="288"/>
    </location>
</feature>
<dbReference type="Proteomes" id="UP001208935">
    <property type="component" value="Unassembled WGS sequence"/>
</dbReference>
<gene>
    <name evidence="2" type="ORF">D5039_07915</name>
</gene>
<sequence>MNRRIWKEQYRDKTGQLLAPAMRTYFLYAGEGMLAEATQALEINADHSISASHAPVITTQYGPTPDSEFMTETLFIKTRNGQGIEVFAYYHGIHFFAPLQATNKTGNVLWAANYNAFGRAEMTTQKAATGHAWIDSQIRLPGQYEDVETGLHYNFHRYYDPETGRYQQSDLIGLHEGMNPYAYASANPLYYIDPMGLAECTYTVLTGELKCVSKDPGKDGFSGIFTSGNNEVPNCKDNPDCEKISNVGPVPKGCYTWGKDGEKKDRLNRRKLNPAKKSPPEKSGRGSFQTHCCSLIGLEGDPFDKNNSCSKGCVVSYCSVIKDLYKFLDAENVGREGNTLCVE</sequence>
<protein>
    <submittedName>
        <fullName evidence="2">DUF2778 domain-containing protein</fullName>
    </submittedName>
</protein>
<dbReference type="PANTHER" id="PTHR32305">
    <property type="match status" value="1"/>
</dbReference>
<comment type="caution">
    <text evidence="2">The sequence shown here is derived from an EMBL/GenBank/DDBJ whole genome shotgun (WGS) entry which is preliminary data.</text>
</comment>
<proteinExistence type="predicted"/>
<dbReference type="InterPro" id="IPR022385">
    <property type="entry name" value="Rhs_assc_core"/>
</dbReference>
<dbReference type="Gene3D" id="2.180.10.10">
    <property type="entry name" value="RHS repeat-associated core"/>
    <property type="match status" value="1"/>
</dbReference>